<organism evidence="1 2">
    <name type="scientific">Paracholeplasma manati</name>
    <dbReference type="NCBI Taxonomy" id="591373"/>
    <lineage>
        <taxon>Bacteria</taxon>
        <taxon>Bacillati</taxon>
        <taxon>Mycoplasmatota</taxon>
        <taxon>Mollicutes</taxon>
        <taxon>Acholeplasmatales</taxon>
        <taxon>Acholeplasmataceae</taxon>
        <taxon>Paracholeplasma</taxon>
    </lineage>
</organism>
<reference evidence="1" key="1">
    <citation type="submission" date="2022-09" db="EMBL/GenBank/DDBJ databases">
        <title>Novel Mycoplasma species identified in domestic and wild animals.</title>
        <authorList>
            <person name="Volokhov D.V."/>
            <person name="Furtak V.A."/>
            <person name="Zagorodnyaya T.A."/>
        </authorList>
    </citation>
    <scope>NUCLEOTIDE SEQUENCE</scope>
    <source>
        <strain evidence="1">Oakley</strain>
    </source>
</reference>
<evidence type="ECO:0008006" key="3">
    <source>
        <dbReference type="Google" id="ProtNLM"/>
    </source>
</evidence>
<evidence type="ECO:0000313" key="1">
    <source>
        <dbReference type="EMBL" id="MCV2231776.1"/>
    </source>
</evidence>
<sequence>MGHVKLYDLVIRGEITPKEAVTIIKNKETNYERQIKNIRNA</sequence>
<gene>
    <name evidence="1" type="ORF">N7548_02940</name>
</gene>
<accession>A0ABT2Y4W7</accession>
<comment type="caution">
    <text evidence="1">The sequence shown here is derived from an EMBL/GenBank/DDBJ whole genome shotgun (WGS) entry which is preliminary data.</text>
</comment>
<dbReference type="Proteomes" id="UP001177160">
    <property type="component" value="Unassembled WGS sequence"/>
</dbReference>
<name>A0ABT2Y4W7_9MOLU</name>
<proteinExistence type="predicted"/>
<dbReference type="RefSeq" id="WP_263607929.1">
    <property type="nucleotide sequence ID" value="NZ_JAOVQM010000002.1"/>
</dbReference>
<protein>
    <recommendedName>
        <fullName evidence="3">Antitoxin VbhA domain-containing protein</fullName>
    </recommendedName>
</protein>
<evidence type="ECO:0000313" key="2">
    <source>
        <dbReference type="Proteomes" id="UP001177160"/>
    </source>
</evidence>
<keyword evidence="2" id="KW-1185">Reference proteome</keyword>
<dbReference type="EMBL" id="JAOVQM010000002">
    <property type="protein sequence ID" value="MCV2231776.1"/>
    <property type="molecule type" value="Genomic_DNA"/>
</dbReference>